<dbReference type="EMBL" id="JAZAVK010000079">
    <property type="protein sequence ID" value="KAK7425610.1"/>
    <property type="molecule type" value="Genomic_DNA"/>
</dbReference>
<comment type="similarity">
    <text evidence="1">Belongs to the short-chain dehydrogenases/reductases (SDR) family.</text>
</comment>
<comment type="caution">
    <text evidence="4">The sequence shown here is derived from an EMBL/GenBank/DDBJ whole genome shotgun (WGS) entry which is preliminary data.</text>
</comment>
<keyword evidence="2" id="KW-0521">NADP</keyword>
<evidence type="ECO:0000313" key="5">
    <source>
        <dbReference type="Proteomes" id="UP001498421"/>
    </source>
</evidence>
<dbReference type="InterPro" id="IPR036291">
    <property type="entry name" value="NAD(P)-bd_dom_sf"/>
</dbReference>
<dbReference type="PROSITE" id="PS00061">
    <property type="entry name" value="ADH_SHORT"/>
    <property type="match status" value="1"/>
</dbReference>
<dbReference type="Gene3D" id="3.40.50.720">
    <property type="entry name" value="NAD(P)-binding Rossmann-like Domain"/>
    <property type="match status" value="1"/>
</dbReference>
<evidence type="ECO:0000313" key="4">
    <source>
        <dbReference type="EMBL" id="KAK7425610.1"/>
    </source>
</evidence>
<keyword evidence="3" id="KW-0560">Oxidoreductase</keyword>
<proteinExistence type="inferred from homology"/>
<gene>
    <name evidence="4" type="ORF">QQZ08_007933</name>
</gene>
<dbReference type="PANTHER" id="PTHR44229:SF4">
    <property type="entry name" value="15-HYDROXYPROSTAGLANDIN DEHYDROGENASE [NAD(+)]"/>
    <property type="match status" value="1"/>
</dbReference>
<protein>
    <recommendedName>
        <fullName evidence="6">NAD(P)-binding protein</fullName>
    </recommendedName>
</protein>
<dbReference type="InterPro" id="IPR020904">
    <property type="entry name" value="Sc_DH/Rdtase_CS"/>
</dbReference>
<accession>A0ABR1HWJ4</accession>
<reference evidence="4 5" key="1">
    <citation type="journal article" date="2025" name="Microbiol. Resour. Announc.">
        <title>Draft genome sequences for Neonectria magnoliae and Neonectria punicea, canker pathogens of Liriodendron tulipifera and Acer saccharum in West Virginia.</title>
        <authorList>
            <person name="Petronek H.M."/>
            <person name="Kasson M.T."/>
            <person name="Metheny A.M."/>
            <person name="Stauder C.M."/>
            <person name="Lovett B."/>
            <person name="Lynch S.C."/>
            <person name="Garnas J.R."/>
            <person name="Kasson L.R."/>
            <person name="Stajich J.E."/>
        </authorList>
    </citation>
    <scope>NUCLEOTIDE SEQUENCE [LARGE SCALE GENOMIC DNA]</scope>
    <source>
        <strain evidence="4 5">NRRL 64651</strain>
    </source>
</reference>
<dbReference type="Proteomes" id="UP001498421">
    <property type="component" value="Unassembled WGS sequence"/>
</dbReference>
<dbReference type="SUPFAM" id="SSF51735">
    <property type="entry name" value="NAD(P)-binding Rossmann-fold domains"/>
    <property type="match status" value="1"/>
</dbReference>
<evidence type="ECO:0000256" key="3">
    <source>
        <dbReference type="ARBA" id="ARBA00023002"/>
    </source>
</evidence>
<evidence type="ECO:0008006" key="6">
    <source>
        <dbReference type="Google" id="ProtNLM"/>
    </source>
</evidence>
<sequence>MGKVAIITGAASGIGLATAKSLAQKGGWRLHLLDQNAVRGQDAVREIGACAEFHQADISNYRSLASAFKRVFDNECCLDFVFANAGIIEDWDFYDKHPLDKPPPEVDYSVVDVNVKGAMSTCYLALHYFRQSPGKDRSLVLTASCTSFYPSRTTAVYSATKHAILGFMRSIAGEYHDNDIRVNAICPGSVRTNLISEEGYSGLAPELATPLENVTKVVDKLINEAGDDLIDTTGTRLRPGEIYGQAVEISVDNLYFRNHIDFCDNAMRRMMKETEA</sequence>
<evidence type="ECO:0000256" key="2">
    <source>
        <dbReference type="ARBA" id="ARBA00022857"/>
    </source>
</evidence>
<dbReference type="InterPro" id="IPR002347">
    <property type="entry name" value="SDR_fam"/>
</dbReference>
<dbReference type="PRINTS" id="PR00081">
    <property type="entry name" value="GDHRDH"/>
</dbReference>
<organism evidence="4 5">
    <name type="scientific">Neonectria magnoliae</name>
    <dbReference type="NCBI Taxonomy" id="2732573"/>
    <lineage>
        <taxon>Eukaryota</taxon>
        <taxon>Fungi</taxon>
        <taxon>Dikarya</taxon>
        <taxon>Ascomycota</taxon>
        <taxon>Pezizomycotina</taxon>
        <taxon>Sordariomycetes</taxon>
        <taxon>Hypocreomycetidae</taxon>
        <taxon>Hypocreales</taxon>
        <taxon>Nectriaceae</taxon>
        <taxon>Neonectria</taxon>
    </lineage>
</organism>
<dbReference type="Pfam" id="PF00106">
    <property type="entry name" value="adh_short"/>
    <property type="match status" value="1"/>
</dbReference>
<evidence type="ECO:0000256" key="1">
    <source>
        <dbReference type="ARBA" id="ARBA00006484"/>
    </source>
</evidence>
<dbReference type="PANTHER" id="PTHR44229">
    <property type="entry name" value="15-HYDROXYPROSTAGLANDIN DEHYDROGENASE [NAD(+)]"/>
    <property type="match status" value="1"/>
</dbReference>
<name>A0ABR1HWJ4_9HYPO</name>
<keyword evidence="5" id="KW-1185">Reference proteome</keyword>